<dbReference type="EMBL" id="ML220157">
    <property type="protein sequence ID" value="TGZ77201.1"/>
    <property type="molecule type" value="Genomic_DNA"/>
</dbReference>
<accession>A0A4S2MJN8</accession>
<proteinExistence type="predicted"/>
<evidence type="ECO:0000313" key="1">
    <source>
        <dbReference type="EMBL" id="TGZ77201.1"/>
    </source>
</evidence>
<dbReference type="InParanoid" id="A0A4S2MJN8"/>
<sequence length="123" mass="13205">MGKLTLGTPPANATSHNPGLPSTGIIYPSVLSPCVYSGPSGRPSTGSEYIHYWEFTLISTLSLHPIQVSMFRGFTLTIPEYPLPTRPTPTLPSEGSISIYPDTTGVVSRYCVMRSLKDCVGEG</sequence>
<gene>
    <name evidence="1" type="ORF">EX30DRAFT_208600</name>
</gene>
<dbReference type="Proteomes" id="UP000298138">
    <property type="component" value="Unassembled WGS sequence"/>
</dbReference>
<evidence type="ECO:0000313" key="2">
    <source>
        <dbReference type="Proteomes" id="UP000298138"/>
    </source>
</evidence>
<protein>
    <submittedName>
        <fullName evidence="1">Uncharacterized protein</fullName>
    </submittedName>
</protein>
<dbReference type="AlphaFoldDB" id="A0A4S2MJN8"/>
<organism evidence="1 2">
    <name type="scientific">Ascodesmis nigricans</name>
    <dbReference type="NCBI Taxonomy" id="341454"/>
    <lineage>
        <taxon>Eukaryota</taxon>
        <taxon>Fungi</taxon>
        <taxon>Dikarya</taxon>
        <taxon>Ascomycota</taxon>
        <taxon>Pezizomycotina</taxon>
        <taxon>Pezizomycetes</taxon>
        <taxon>Pezizales</taxon>
        <taxon>Ascodesmidaceae</taxon>
        <taxon>Ascodesmis</taxon>
    </lineage>
</organism>
<name>A0A4S2MJN8_9PEZI</name>
<reference evidence="1 2" key="1">
    <citation type="submission" date="2019-04" db="EMBL/GenBank/DDBJ databases">
        <title>Comparative genomics and transcriptomics to analyze fruiting body development in filamentous ascomycetes.</title>
        <authorList>
            <consortium name="DOE Joint Genome Institute"/>
            <person name="Lutkenhaus R."/>
            <person name="Traeger S."/>
            <person name="Breuer J."/>
            <person name="Kuo A."/>
            <person name="Lipzen A."/>
            <person name="Pangilinan J."/>
            <person name="Dilworth D."/>
            <person name="Sandor L."/>
            <person name="Poggeler S."/>
            <person name="Barry K."/>
            <person name="Grigoriev I.V."/>
            <person name="Nowrousian M."/>
        </authorList>
    </citation>
    <scope>NUCLEOTIDE SEQUENCE [LARGE SCALE GENOMIC DNA]</scope>
    <source>
        <strain evidence="1 2">CBS 389.68</strain>
    </source>
</reference>
<keyword evidence="2" id="KW-1185">Reference proteome</keyword>